<organism evidence="2 3">
    <name type="scientific">Polypedilum vanderplanki</name>
    <name type="common">Sleeping chironomid midge</name>
    <dbReference type="NCBI Taxonomy" id="319348"/>
    <lineage>
        <taxon>Eukaryota</taxon>
        <taxon>Metazoa</taxon>
        <taxon>Ecdysozoa</taxon>
        <taxon>Arthropoda</taxon>
        <taxon>Hexapoda</taxon>
        <taxon>Insecta</taxon>
        <taxon>Pterygota</taxon>
        <taxon>Neoptera</taxon>
        <taxon>Endopterygota</taxon>
        <taxon>Diptera</taxon>
        <taxon>Nematocera</taxon>
        <taxon>Chironomoidea</taxon>
        <taxon>Chironomidae</taxon>
        <taxon>Chironominae</taxon>
        <taxon>Polypedilum</taxon>
        <taxon>Polypedilum</taxon>
    </lineage>
</organism>
<dbReference type="GO" id="GO:0005759">
    <property type="term" value="C:mitochondrial matrix"/>
    <property type="evidence" value="ECO:0007669"/>
    <property type="project" value="TreeGrafter"/>
</dbReference>
<evidence type="ECO:0000313" key="2">
    <source>
        <dbReference type="EMBL" id="KAG5684183.1"/>
    </source>
</evidence>
<sequence>MFVFIIKEIARNKLARVNLTKSLTNKNFSTLSVAVGLKSDKNVGKNLMEFEGNWPDEVKEKFINDMGVIENFITPDEENQILTEIEPYLKRLRYERDHWDEAINGFRETERKSWFPQNREIINRLIATSFPHQSSILPHIHVLDLAKDGVILPHVDSVRYCGTTISGISLLSDSIMKLVQSKEDPFAAADGYRSQPKNDDPTLYSCKILLKRYSLYIMSNSARYYFTHEILKDDESFFKGQKIERDRRISIICRNEP</sequence>
<protein>
    <submittedName>
        <fullName evidence="2">Uncharacterized protein</fullName>
    </submittedName>
</protein>
<gene>
    <name evidence="2" type="ORF">PVAND_013423</name>
</gene>
<dbReference type="Gene3D" id="2.60.120.590">
    <property type="entry name" value="Alpha-ketoglutarate-dependent dioxygenase AlkB-like"/>
    <property type="match status" value="1"/>
</dbReference>
<dbReference type="GO" id="GO:0006631">
    <property type="term" value="P:fatty acid metabolic process"/>
    <property type="evidence" value="ECO:0007669"/>
    <property type="project" value="TreeGrafter"/>
</dbReference>
<dbReference type="Proteomes" id="UP001107558">
    <property type="component" value="Chromosome 1"/>
</dbReference>
<reference evidence="2" key="1">
    <citation type="submission" date="2021-03" db="EMBL/GenBank/DDBJ databases">
        <title>Chromosome level genome of the anhydrobiotic midge Polypedilum vanderplanki.</title>
        <authorList>
            <person name="Yoshida Y."/>
            <person name="Kikawada T."/>
            <person name="Gusev O."/>
        </authorList>
    </citation>
    <scope>NUCLEOTIDE SEQUENCE</scope>
    <source>
        <strain evidence="2">NIAS01</strain>
        <tissue evidence="2">Whole body or cell culture</tissue>
    </source>
</reference>
<dbReference type="PANTHER" id="PTHR21052:SF0">
    <property type="entry name" value="ALPHA-KETOGLUTARATE-DEPENDENT DIOXYGENASE ALKB HOMOLOG 7, MITOCHONDRIAL"/>
    <property type="match status" value="1"/>
</dbReference>
<dbReference type="EMBL" id="JADBJN010000001">
    <property type="protein sequence ID" value="KAG5684183.1"/>
    <property type="molecule type" value="Genomic_DNA"/>
</dbReference>
<dbReference type="InterPro" id="IPR037151">
    <property type="entry name" value="AlkB-like_sf"/>
</dbReference>
<name>A0A9J6CQN2_POLVA</name>
<dbReference type="SUPFAM" id="SSF51197">
    <property type="entry name" value="Clavaminate synthase-like"/>
    <property type="match status" value="1"/>
</dbReference>
<comment type="caution">
    <text evidence="2">The sequence shown here is derived from an EMBL/GenBank/DDBJ whole genome shotgun (WGS) entry which is preliminary data.</text>
</comment>
<proteinExistence type="predicted"/>
<dbReference type="InterPro" id="IPR032870">
    <property type="entry name" value="ALKBH7-like"/>
</dbReference>
<evidence type="ECO:0000256" key="1">
    <source>
        <dbReference type="ARBA" id="ARBA00001954"/>
    </source>
</evidence>
<evidence type="ECO:0000313" key="3">
    <source>
        <dbReference type="Proteomes" id="UP001107558"/>
    </source>
</evidence>
<dbReference type="AlphaFoldDB" id="A0A9J6CQN2"/>
<accession>A0A9J6CQN2</accession>
<dbReference type="OrthoDB" id="28127at2759"/>
<dbReference type="GO" id="GO:0006974">
    <property type="term" value="P:DNA damage response"/>
    <property type="evidence" value="ECO:0007669"/>
    <property type="project" value="InterPro"/>
</dbReference>
<dbReference type="PANTHER" id="PTHR21052">
    <property type="entry name" value="SPERMATOGENESIS ASSOCIATED 11-RELATED"/>
    <property type="match status" value="1"/>
</dbReference>
<comment type="cofactor">
    <cofactor evidence="1">
        <name>Fe(2+)</name>
        <dbReference type="ChEBI" id="CHEBI:29033"/>
    </cofactor>
</comment>
<keyword evidence="3" id="KW-1185">Reference proteome</keyword>